<name>A0ABP1DWS6_9APHY</name>
<reference evidence="2" key="1">
    <citation type="submission" date="2024-04" db="EMBL/GenBank/DDBJ databases">
        <authorList>
            <person name="Shaw F."/>
            <person name="Minotto A."/>
        </authorList>
    </citation>
    <scope>NUCLEOTIDE SEQUENCE [LARGE SCALE GENOMIC DNA]</scope>
</reference>
<accession>A0ABP1DWS6</accession>
<dbReference type="Proteomes" id="UP001497453">
    <property type="component" value="Chromosome 7"/>
</dbReference>
<keyword evidence="2" id="KW-1185">Reference proteome</keyword>
<gene>
    <name evidence="1" type="ORF">GFSPODELE1_LOCUS8738</name>
</gene>
<evidence type="ECO:0000313" key="2">
    <source>
        <dbReference type="Proteomes" id="UP001497453"/>
    </source>
</evidence>
<dbReference type="EMBL" id="OZ037950">
    <property type="protein sequence ID" value="CAL1712247.1"/>
    <property type="molecule type" value="Genomic_DNA"/>
</dbReference>
<organism evidence="1 2">
    <name type="scientific">Somion occarium</name>
    <dbReference type="NCBI Taxonomy" id="3059160"/>
    <lineage>
        <taxon>Eukaryota</taxon>
        <taxon>Fungi</taxon>
        <taxon>Dikarya</taxon>
        <taxon>Basidiomycota</taxon>
        <taxon>Agaricomycotina</taxon>
        <taxon>Agaricomycetes</taxon>
        <taxon>Polyporales</taxon>
        <taxon>Cerrenaceae</taxon>
        <taxon>Somion</taxon>
    </lineage>
</organism>
<evidence type="ECO:0000313" key="1">
    <source>
        <dbReference type="EMBL" id="CAL1712247.1"/>
    </source>
</evidence>
<sequence length="117" mass="13481">MCCVSAVQYLSAAGIKKYPVYGIYTSGTTGGVILAWQSASSQRTYVFEHFLKFFDVSRPLHVFWFATFLLRLRAREGTWLKTNNHTQDYMLSANVDLQNIEWSQKSQNTKRRTSTVD</sequence>
<protein>
    <submittedName>
        <fullName evidence="1">Uncharacterized protein</fullName>
    </submittedName>
</protein>
<proteinExistence type="predicted"/>